<comment type="caution">
    <text evidence="12">The sequence shown here is derived from an EMBL/GenBank/DDBJ whole genome shotgun (WGS) entry which is preliminary data.</text>
</comment>
<organism evidence="12 13">
    <name type="scientific">Paenibacillus agilis</name>
    <dbReference type="NCBI Taxonomy" id="3020863"/>
    <lineage>
        <taxon>Bacteria</taxon>
        <taxon>Bacillati</taxon>
        <taxon>Bacillota</taxon>
        <taxon>Bacilli</taxon>
        <taxon>Bacillales</taxon>
        <taxon>Paenibacillaceae</taxon>
        <taxon>Paenibacillus</taxon>
    </lineage>
</organism>
<dbReference type="InterPro" id="IPR024187">
    <property type="entry name" value="Sig_transdc_resp-reg_cit/mal"/>
</dbReference>
<dbReference type="Pfam" id="PF00072">
    <property type="entry name" value="Response_reg"/>
    <property type="match status" value="1"/>
</dbReference>
<comment type="subcellular location">
    <subcellularLocation>
        <location evidence="1 9">Cytoplasm</location>
    </subcellularLocation>
</comment>
<dbReference type="GO" id="GO:0003677">
    <property type="term" value="F:DNA binding"/>
    <property type="evidence" value="ECO:0007669"/>
    <property type="project" value="UniProtKB-KW"/>
</dbReference>
<evidence type="ECO:0000256" key="2">
    <source>
        <dbReference type="ARBA" id="ARBA00022490"/>
    </source>
</evidence>
<feature type="modified residue" description="4-aspartylphosphate" evidence="10">
    <location>
        <position position="54"/>
    </location>
</feature>
<dbReference type="OrthoDB" id="9759232at2"/>
<dbReference type="Proteomes" id="UP000318102">
    <property type="component" value="Unassembled WGS sequence"/>
</dbReference>
<evidence type="ECO:0000256" key="10">
    <source>
        <dbReference type="PROSITE-ProRule" id="PRU00169"/>
    </source>
</evidence>
<keyword evidence="8 9" id="KW-0804">Transcription</keyword>
<evidence type="ECO:0000256" key="9">
    <source>
        <dbReference type="PIRNR" id="PIRNR006171"/>
    </source>
</evidence>
<dbReference type="InterPro" id="IPR011006">
    <property type="entry name" value="CheY-like_superfamily"/>
</dbReference>
<accession>A0A559IYK0</accession>
<dbReference type="PANTHER" id="PTHR45526">
    <property type="entry name" value="TRANSCRIPTIONAL REGULATORY PROTEIN DPIA"/>
    <property type="match status" value="1"/>
</dbReference>
<proteinExistence type="predicted"/>
<keyword evidence="5 9" id="KW-0805">Transcription regulation</keyword>
<protein>
    <recommendedName>
        <fullName evidence="9">Transcriptional regulatory protein</fullName>
    </recommendedName>
</protein>
<dbReference type="EMBL" id="VNJK01000001">
    <property type="protein sequence ID" value="TVX92667.1"/>
    <property type="molecule type" value="Genomic_DNA"/>
</dbReference>
<dbReference type="Gene3D" id="3.40.50.2300">
    <property type="match status" value="1"/>
</dbReference>
<evidence type="ECO:0000256" key="1">
    <source>
        <dbReference type="ARBA" id="ARBA00004496"/>
    </source>
</evidence>
<dbReference type="PROSITE" id="PS50110">
    <property type="entry name" value="RESPONSE_REGULATORY"/>
    <property type="match status" value="1"/>
</dbReference>
<reference evidence="12 13" key="1">
    <citation type="submission" date="2019-07" db="EMBL/GenBank/DDBJ databases">
        <authorList>
            <person name="Kim J."/>
        </authorList>
    </citation>
    <scope>NUCLEOTIDE SEQUENCE [LARGE SCALE GENOMIC DNA]</scope>
    <source>
        <strain evidence="12 13">N4</strain>
    </source>
</reference>
<keyword evidence="2 9" id="KW-0963">Cytoplasm</keyword>
<evidence type="ECO:0000256" key="4">
    <source>
        <dbReference type="ARBA" id="ARBA00023012"/>
    </source>
</evidence>
<evidence type="ECO:0000313" key="12">
    <source>
        <dbReference type="EMBL" id="TVX92667.1"/>
    </source>
</evidence>
<keyword evidence="3 10" id="KW-0597">Phosphoprotein</keyword>
<sequence length="238" mass="27136">MIKVMIVEDDPMVREFNKHYLQQMNGFQHITSVSNGDEAIDVLQKEPIDLILLDIYMPGMNGLQLLETIRLRDQAVDVIVITAASDIVSVKKALRLGAVDYLIKPFEFARFQAALSTYREEVNLMQSQNQMSQEELDKLLFHTADAKGNVEVADLPKGLTRNTLQLVYNCVDDMKGKSFTTEELSAQVGISRVSMRKYLQFLSEAGVLDVEICYGFIGRPSYTYRFLPDKVSRIHRYL</sequence>
<keyword evidence="13" id="KW-1185">Reference proteome</keyword>
<evidence type="ECO:0000256" key="8">
    <source>
        <dbReference type="ARBA" id="ARBA00023163"/>
    </source>
</evidence>
<name>A0A559IYK0_9BACL</name>
<dbReference type="InterPro" id="IPR051271">
    <property type="entry name" value="2C-system_Tx_regulators"/>
</dbReference>
<dbReference type="PIRSF" id="PIRSF006171">
    <property type="entry name" value="RR_citrat_malat"/>
    <property type="match status" value="1"/>
</dbReference>
<keyword evidence="6 9" id="KW-0238">DNA-binding</keyword>
<evidence type="ECO:0000256" key="6">
    <source>
        <dbReference type="ARBA" id="ARBA00023125"/>
    </source>
</evidence>
<dbReference type="GO" id="GO:0005737">
    <property type="term" value="C:cytoplasm"/>
    <property type="evidence" value="ECO:0007669"/>
    <property type="project" value="UniProtKB-SubCell"/>
</dbReference>
<keyword evidence="4 9" id="KW-0902">Two-component regulatory system</keyword>
<dbReference type="SUPFAM" id="SSF52172">
    <property type="entry name" value="CheY-like"/>
    <property type="match status" value="1"/>
</dbReference>
<evidence type="ECO:0000256" key="5">
    <source>
        <dbReference type="ARBA" id="ARBA00023015"/>
    </source>
</evidence>
<evidence type="ECO:0000256" key="7">
    <source>
        <dbReference type="ARBA" id="ARBA00023159"/>
    </source>
</evidence>
<dbReference type="PANTHER" id="PTHR45526:SF1">
    <property type="entry name" value="TRANSCRIPTIONAL REGULATORY PROTEIN DCUR-RELATED"/>
    <property type="match status" value="1"/>
</dbReference>
<dbReference type="AlphaFoldDB" id="A0A559IYK0"/>
<dbReference type="SMART" id="SM00448">
    <property type="entry name" value="REC"/>
    <property type="match status" value="1"/>
</dbReference>
<dbReference type="SUPFAM" id="SSF46785">
    <property type="entry name" value="Winged helix' DNA-binding domain"/>
    <property type="match status" value="1"/>
</dbReference>
<dbReference type="CDD" id="cd19925">
    <property type="entry name" value="REC_citrate_TCS"/>
    <property type="match status" value="1"/>
</dbReference>
<feature type="domain" description="Response regulatory" evidence="11">
    <location>
        <begin position="3"/>
        <end position="119"/>
    </location>
</feature>
<evidence type="ECO:0000259" key="11">
    <source>
        <dbReference type="PROSITE" id="PS50110"/>
    </source>
</evidence>
<dbReference type="GO" id="GO:0000156">
    <property type="term" value="F:phosphorelay response regulator activity"/>
    <property type="evidence" value="ECO:0007669"/>
    <property type="project" value="TreeGrafter"/>
</dbReference>
<evidence type="ECO:0000256" key="3">
    <source>
        <dbReference type="ARBA" id="ARBA00022553"/>
    </source>
</evidence>
<evidence type="ECO:0000313" key="13">
    <source>
        <dbReference type="Proteomes" id="UP000318102"/>
    </source>
</evidence>
<dbReference type="RefSeq" id="WP_144988349.1">
    <property type="nucleotide sequence ID" value="NZ_VNJK01000001.1"/>
</dbReference>
<dbReference type="InterPro" id="IPR001789">
    <property type="entry name" value="Sig_transdc_resp-reg_receiver"/>
</dbReference>
<gene>
    <name evidence="12" type="ORF">FPZ44_06165</name>
</gene>
<keyword evidence="7 9" id="KW-0010">Activator</keyword>
<dbReference type="InterPro" id="IPR036390">
    <property type="entry name" value="WH_DNA-bd_sf"/>
</dbReference>
<dbReference type="GO" id="GO:0003700">
    <property type="term" value="F:DNA-binding transcription factor activity"/>
    <property type="evidence" value="ECO:0007669"/>
    <property type="project" value="InterPro"/>
</dbReference>